<dbReference type="InterPro" id="IPR004864">
    <property type="entry name" value="LEA_2"/>
</dbReference>
<dbReference type="PANTHER" id="PTHR31234">
    <property type="entry name" value="LATE EMBRYOGENESIS ABUNDANT (LEA) HYDROXYPROLINE-RICH GLYCOPROTEIN FAMILY"/>
    <property type="match status" value="1"/>
</dbReference>
<sequence>PSPSSCLCHHLTRAMMGCPPSCRCITITSFALVVAFIAATVVTWFVVRPAPLEYAVVDPRVHGYNLTGGRLSATFDLGISATNRNHRVGVYYDAVEVTVQRGGLTLATAEVAPFFHRPRNTTVVRVVAVASAASALPEEAVGDLK</sequence>
<evidence type="ECO:0000256" key="2">
    <source>
        <dbReference type="ARBA" id="ARBA00022692"/>
    </source>
</evidence>
<dbReference type="GO" id="GO:0098542">
    <property type="term" value="P:defense response to other organism"/>
    <property type="evidence" value="ECO:0007669"/>
    <property type="project" value="InterPro"/>
</dbReference>
<evidence type="ECO:0000313" key="7">
    <source>
        <dbReference type="EMBL" id="JAT55620.1"/>
    </source>
</evidence>
<keyword evidence="2 5" id="KW-0812">Transmembrane</keyword>
<comment type="subcellular location">
    <subcellularLocation>
        <location evidence="1">Membrane</location>
        <topology evidence="1">Single-pass membrane protein</topology>
    </subcellularLocation>
</comment>
<evidence type="ECO:0000259" key="6">
    <source>
        <dbReference type="Pfam" id="PF03168"/>
    </source>
</evidence>
<dbReference type="AlphaFoldDB" id="A0A1D1YLX1"/>
<name>A0A1D1YLX1_9ARAE</name>
<evidence type="ECO:0000256" key="5">
    <source>
        <dbReference type="SAM" id="Phobius"/>
    </source>
</evidence>
<keyword evidence="4 5" id="KW-0472">Membrane</keyword>
<gene>
    <name evidence="7" type="primary">At1g08160_5</name>
    <name evidence="7" type="ORF">g.35897</name>
</gene>
<evidence type="ECO:0000256" key="4">
    <source>
        <dbReference type="ARBA" id="ARBA00023136"/>
    </source>
</evidence>
<dbReference type="PANTHER" id="PTHR31234:SF39">
    <property type="entry name" value="HARPIN-INDUCED PROTEIN 1 CONTAINING PROTEIN, EXPRESSED"/>
    <property type="match status" value="1"/>
</dbReference>
<protein>
    <submittedName>
        <fullName evidence="7">Uncharacterized protein At1g08160</fullName>
    </submittedName>
</protein>
<organism evidence="7">
    <name type="scientific">Anthurium amnicola</name>
    <dbReference type="NCBI Taxonomy" id="1678845"/>
    <lineage>
        <taxon>Eukaryota</taxon>
        <taxon>Viridiplantae</taxon>
        <taxon>Streptophyta</taxon>
        <taxon>Embryophyta</taxon>
        <taxon>Tracheophyta</taxon>
        <taxon>Spermatophyta</taxon>
        <taxon>Magnoliopsida</taxon>
        <taxon>Liliopsida</taxon>
        <taxon>Araceae</taxon>
        <taxon>Pothoideae</taxon>
        <taxon>Potheae</taxon>
        <taxon>Anthurium</taxon>
    </lineage>
</organism>
<feature type="transmembrane region" description="Helical" evidence="5">
    <location>
        <begin position="24"/>
        <end position="47"/>
    </location>
</feature>
<proteinExistence type="predicted"/>
<accession>A0A1D1YLX1</accession>
<dbReference type="InterPro" id="IPR044839">
    <property type="entry name" value="NDR1-like"/>
</dbReference>
<reference evidence="7" key="1">
    <citation type="submission" date="2015-07" db="EMBL/GenBank/DDBJ databases">
        <title>Transcriptome Assembly of Anthurium amnicola.</title>
        <authorList>
            <person name="Suzuki J."/>
        </authorList>
    </citation>
    <scope>NUCLEOTIDE SEQUENCE</scope>
</reference>
<keyword evidence="3 5" id="KW-1133">Transmembrane helix</keyword>
<feature type="non-terminal residue" evidence="7">
    <location>
        <position position="145"/>
    </location>
</feature>
<dbReference type="EMBL" id="GDJX01012316">
    <property type="protein sequence ID" value="JAT55620.1"/>
    <property type="molecule type" value="Transcribed_RNA"/>
</dbReference>
<dbReference type="Pfam" id="PF03168">
    <property type="entry name" value="LEA_2"/>
    <property type="match status" value="1"/>
</dbReference>
<feature type="non-terminal residue" evidence="7">
    <location>
        <position position="1"/>
    </location>
</feature>
<evidence type="ECO:0000256" key="1">
    <source>
        <dbReference type="ARBA" id="ARBA00004167"/>
    </source>
</evidence>
<feature type="domain" description="Late embryogenesis abundant protein LEA-2 subgroup" evidence="6">
    <location>
        <begin position="80"/>
        <end position="141"/>
    </location>
</feature>
<evidence type="ECO:0000256" key="3">
    <source>
        <dbReference type="ARBA" id="ARBA00022989"/>
    </source>
</evidence>
<dbReference type="GO" id="GO:0005886">
    <property type="term" value="C:plasma membrane"/>
    <property type="evidence" value="ECO:0007669"/>
    <property type="project" value="TreeGrafter"/>
</dbReference>